<evidence type="ECO:0000256" key="1">
    <source>
        <dbReference type="ARBA" id="ARBA00001936"/>
    </source>
</evidence>
<evidence type="ECO:0000256" key="4">
    <source>
        <dbReference type="ARBA" id="ARBA00022723"/>
    </source>
</evidence>
<reference evidence="10" key="1">
    <citation type="submission" date="2023-07" db="EMBL/GenBank/DDBJ databases">
        <title>Sequencing the genomes of 1000 actinobacteria strains.</title>
        <authorList>
            <person name="Klenk H.-P."/>
        </authorList>
    </citation>
    <scope>NUCLEOTIDE SEQUENCE</scope>
    <source>
        <strain evidence="10">DSM 13988</strain>
    </source>
</reference>
<dbReference type="GO" id="GO:0000287">
    <property type="term" value="F:magnesium ion binding"/>
    <property type="evidence" value="ECO:0007669"/>
    <property type="project" value="InterPro"/>
</dbReference>
<evidence type="ECO:0000313" key="11">
    <source>
        <dbReference type="Proteomes" id="UP001247307"/>
    </source>
</evidence>
<keyword evidence="5" id="KW-0378">Hydrolase</keyword>
<evidence type="ECO:0000256" key="5">
    <source>
        <dbReference type="ARBA" id="ARBA00022801"/>
    </source>
</evidence>
<dbReference type="Gene3D" id="3.90.79.10">
    <property type="entry name" value="Nucleoside Triphosphate Pyrophosphohydrolase"/>
    <property type="match status" value="1"/>
</dbReference>
<keyword evidence="4" id="KW-0479">Metal-binding</keyword>
<dbReference type="AlphaFoldDB" id="A0AAE3YI42"/>
<proteinExistence type="inferred from homology"/>
<protein>
    <submittedName>
        <fullName evidence="10">8-oxo-dGTP pyrophosphatase MutT (NUDIX family)</fullName>
    </submittedName>
</protein>
<gene>
    <name evidence="10" type="ORF">J2S35_001288</name>
</gene>
<organism evidence="10 11">
    <name type="scientific">Falsarthrobacter nasiphocae</name>
    <dbReference type="NCBI Taxonomy" id="189863"/>
    <lineage>
        <taxon>Bacteria</taxon>
        <taxon>Bacillati</taxon>
        <taxon>Actinomycetota</taxon>
        <taxon>Actinomycetes</taxon>
        <taxon>Micrococcales</taxon>
        <taxon>Micrococcaceae</taxon>
        <taxon>Falsarthrobacter</taxon>
    </lineage>
</organism>
<dbReference type="InterPro" id="IPR045121">
    <property type="entry name" value="CoAse"/>
</dbReference>
<dbReference type="PANTHER" id="PTHR12992:SF11">
    <property type="entry name" value="MITOCHONDRIAL COENZYME A DIPHOSPHATASE NUDT8"/>
    <property type="match status" value="1"/>
</dbReference>
<evidence type="ECO:0000256" key="8">
    <source>
        <dbReference type="SAM" id="MobiDB-lite"/>
    </source>
</evidence>
<evidence type="ECO:0000313" key="10">
    <source>
        <dbReference type="EMBL" id="MDR6892348.1"/>
    </source>
</evidence>
<dbReference type="GO" id="GO:0009132">
    <property type="term" value="P:nucleoside diphosphate metabolic process"/>
    <property type="evidence" value="ECO:0007669"/>
    <property type="project" value="InterPro"/>
</dbReference>
<evidence type="ECO:0000256" key="3">
    <source>
        <dbReference type="ARBA" id="ARBA00006506"/>
    </source>
</evidence>
<dbReference type="InterPro" id="IPR000086">
    <property type="entry name" value="NUDIX_hydrolase_dom"/>
</dbReference>
<evidence type="ECO:0000256" key="2">
    <source>
        <dbReference type="ARBA" id="ARBA00001946"/>
    </source>
</evidence>
<sequence length="271" mass="28059">MRESGALEAEAGLAGAARGADASGPAGPVEGARAGGPLGEGAPLGEAGPGGLSGDPREDLRRLVARASDGGVPRLARMRRDYTGSRGARDEGSQASVLILFGMVGGELSVLLTQRAATLRTHAGQVAFPGGRQDPGDDDAVAAAVREAEEETGLVPGDYTVLGALDPVPVAVSGYLVTPVIGWWDSPRVLDPVDAAETARVFTVPVSELLRPEVRVRTELRRGTSVFKGPGFEVSETLVWGFTGFLLEAVLEELGWAGPAAPERTINPLDY</sequence>
<dbReference type="PROSITE" id="PS51462">
    <property type="entry name" value="NUDIX"/>
    <property type="match status" value="1"/>
</dbReference>
<comment type="cofactor">
    <cofactor evidence="1">
        <name>Mn(2+)</name>
        <dbReference type="ChEBI" id="CHEBI:29035"/>
    </cofactor>
</comment>
<keyword evidence="11" id="KW-1185">Reference proteome</keyword>
<dbReference type="SUPFAM" id="SSF55811">
    <property type="entry name" value="Nudix"/>
    <property type="match status" value="1"/>
</dbReference>
<dbReference type="PANTHER" id="PTHR12992">
    <property type="entry name" value="NUDIX HYDROLASE"/>
    <property type="match status" value="1"/>
</dbReference>
<dbReference type="GO" id="GO:0010945">
    <property type="term" value="F:coenzyme A diphosphatase activity"/>
    <property type="evidence" value="ECO:0007669"/>
    <property type="project" value="InterPro"/>
</dbReference>
<evidence type="ECO:0000256" key="7">
    <source>
        <dbReference type="ARBA" id="ARBA00023211"/>
    </source>
</evidence>
<feature type="region of interest" description="Disordered" evidence="8">
    <location>
        <begin position="1"/>
        <end position="57"/>
    </location>
</feature>
<dbReference type="Proteomes" id="UP001247307">
    <property type="component" value="Unassembled WGS sequence"/>
</dbReference>
<evidence type="ECO:0000256" key="6">
    <source>
        <dbReference type="ARBA" id="ARBA00022842"/>
    </source>
</evidence>
<evidence type="ECO:0000259" key="9">
    <source>
        <dbReference type="PROSITE" id="PS51462"/>
    </source>
</evidence>
<dbReference type="InterPro" id="IPR000059">
    <property type="entry name" value="NUDIX_hydrolase_NudL_CS"/>
</dbReference>
<keyword evidence="6" id="KW-0460">Magnesium</keyword>
<dbReference type="Pfam" id="PF00293">
    <property type="entry name" value="NUDIX"/>
    <property type="match status" value="1"/>
</dbReference>
<dbReference type="GO" id="GO:0030145">
    <property type="term" value="F:manganese ion binding"/>
    <property type="evidence" value="ECO:0007669"/>
    <property type="project" value="InterPro"/>
</dbReference>
<keyword evidence="7" id="KW-0464">Manganese</keyword>
<feature type="domain" description="Nudix hydrolase" evidence="9">
    <location>
        <begin position="90"/>
        <end position="229"/>
    </location>
</feature>
<accession>A0AAE3YI42</accession>
<dbReference type="EMBL" id="JAVDUI010000001">
    <property type="protein sequence ID" value="MDR6892348.1"/>
    <property type="molecule type" value="Genomic_DNA"/>
</dbReference>
<feature type="compositionally biased region" description="Low complexity" evidence="8">
    <location>
        <begin position="1"/>
        <end position="32"/>
    </location>
</feature>
<comment type="caution">
    <text evidence="10">The sequence shown here is derived from an EMBL/GenBank/DDBJ whole genome shotgun (WGS) entry which is preliminary data.</text>
</comment>
<dbReference type="InterPro" id="IPR015797">
    <property type="entry name" value="NUDIX_hydrolase-like_dom_sf"/>
</dbReference>
<dbReference type="RefSeq" id="WP_309851218.1">
    <property type="nucleotide sequence ID" value="NZ_JAVDUI010000001.1"/>
</dbReference>
<dbReference type="CDD" id="cd03426">
    <property type="entry name" value="NUDIX_CoAse_Nudt7"/>
    <property type="match status" value="1"/>
</dbReference>
<comment type="cofactor">
    <cofactor evidence="2">
        <name>Mg(2+)</name>
        <dbReference type="ChEBI" id="CHEBI:18420"/>
    </cofactor>
</comment>
<comment type="similarity">
    <text evidence="3">Belongs to the Nudix hydrolase family. PCD1 subfamily.</text>
</comment>
<name>A0AAE3YI42_9MICC</name>
<dbReference type="PROSITE" id="PS01293">
    <property type="entry name" value="NUDIX_COA"/>
    <property type="match status" value="1"/>
</dbReference>